<keyword evidence="2 4" id="KW-0067">ATP-binding</keyword>
<evidence type="ECO:0000256" key="2">
    <source>
        <dbReference type="ARBA" id="ARBA00022840"/>
    </source>
</evidence>
<reference evidence="4" key="1">
    <citation type="journal article" date="2014" name="PLoS ONE">
        <title>Screening of metagenomic and genomic libraries reveals three classes of bacterial enzymes that overcome the toxicity of acrylate.</title>
        <authorList>
            <person name="Curson A.R."/>
            <person name="Burns O.J."/>
            <person name="Voget S."/>
            <person name="Daniel R."/>
            <person name="Todd J.D."/>
            <person name="McInnis K."/>
            <person name="Wexler M."/>
            <person name="Johnston A.W."/>
        </authorList>
    </citation>
    <scope>NUCLEOTIDE SEQUENCE</scope>
</reference>
<protein>
    <submittedName>
        <fullName evidence="4">Putative ABC transporter ATP-binding protein YbhF</fullName>
    </submittedName>
</protein>
<dbReference type="PROSITE" id="PS50893">
    <property type="entry name" value="ABC_TRANSPORTER_2"/>
    <property type="match status" value="1"/>
</dbReference>
<dbReference type="Gene3D" id="3.40.50.300">
    <property type="entry name" value="P-loop containing nucleotide triphosphate hydrolases"/>
    <property type="match status" value="1"/>
</dbReference>
<dbReference type="InterPro" id="IPR003593">
    <property type="entry name" value="AAA+_ATPase"/>
</dbReference>
<dbReference type="GO" id="GO:0005524">
    <property type="term" value="F:ATP binding"/>
    <property type="evidence" value="ECO:0007669"/>
    <property type="project" value="UniProtKB-KW"/>
</dbReference>
<accession>A0A075FBM2</accession>
<gene>
    <name evidence="4" type="primary">ybhF</name>
    <name evidence="4" type="ORF">pBIO2079_01</name>
</gene>
<evidence type="ECO:0000313" key="4">
    <source>
        <dbReference type="EMBL" id="AIE77262.1"/>
    </source>
</evidence>
<name>A0A075FBM2_9BACT</name>
<dbReference type="InterPro" id="IPR027417">
    <property type="entry name" value="P-loop_NTPase"/>
</dbReference>
<dbReference type="SMART" id="SM00382">
    <property type="entry name" value="AAA"/>
    <property type="match status" value="1"/>
</dbReference>
<dbReference type="PANTHER" id="PTHR43038:SF3">
    <property type="entry name" value="ABC TRANSPORTER G FAMILY MEMBER 20 ISOFORM X1"/>
    <property type="match status" value="1"/>
</dbReference>
<organism evidence="4">
    <name type="scientific">uncultured bacterium pBIO2079</name>
    <dbReference type="NCBI Taxonomy" id="1478040"/>
    <lineage>
        <taxon>Bacteria</taxon>
        <taxon>environmental samples</taxon>
    </lineage>
</organism>
<dbReference type="AlphaFoldDB" id="A0A075FBM2"/>
<dbReference type="InterPro" id="IPR003439">
    <property type="entry name" value="ABC_transporter-like_ATP-bd"/>
</dbReference>
<sequence length="308" mass="34334">MAYTVKTFNLSRKFGDFTAVDKINLTISSGEVCGFLGPNGAGKSTAIRMLCGILKPSSGKAEVLGFDVEHESEKIKPLIGYMSQKFSLYNDLKVRENLDFYAGIYSIPVRERKKRIEEMIVLAGIEGEEDALVASLSPGIKQRLALGCAIMARPALIFLDEPTSGVSPTARRQFFNIIQELAAAGATVIVSTHFMDEAERCDKIAFFHQGRLLALDSPDQLKKNLDGYLVKLDLPDPFNQIETLKSLPFVNECSFHGLSLHLLLNHRDCIEELYKVTGVKPLGLTPNLEDIFINLLRQQDKEERRELP</sequence>
<feature type="domain" description="ABC transporter" evidence="3">
    <location>
        <begin position="5"/>
        <end position="234"/>
    </location>
</feature>
<evidence type="ECO:0000256" key="1">
    <source>
        <dbReference type="ARBA" id="ARBA00022741"/>
    </source>
</evidence>
<dbReference type="EMBL" id="KJ531199">
    <property type="protein sequence ID" value="AIE77262.1"/>
    <property type="molecule type" value="Genomic_DNA"/>
</dbReference>
<dbReference type="SUPFAM" id="SSF52540">
    <property type="entry name" value="P-loop containing nucleoside triphosphate hydrolases"/>
    <property type="match status" value="1"/>
</dbReference>
<dbReference type="Pfam" id="PF00005">
    <property type="entry name" value="ABC_tran"/>
    <property type="match status" value="1"/>
</dbReference>
<evidence type="ECO:0000259" key="3">
    <source>
        <dbReference type="PROSITE" id="PS50893"/>
    </source>
</evidence>
<proteinExistence type="predicted"/>
<reference evidence="4" key="2">
    <citation type="submission" date="2014-02" db="EMBL/GenBank/DDBJ databases">
        <authorList>
            <person name="Curson A.R.J."/>
            <person name="Burns O.J."/>
            <person name="Voget S."/>
            <person name="Daniel R."/>
            <person name="Todd J.D."/>
            <person name="McInnis K."/>
            <person name="Wexler M."/>
            <person name="Johnston A.W.B."/>
        </authorList>
    </citation>
    <scope>NUCLEOTIDE SEQUENCE</scope>
</reference>
<dbReference type="GO" id="GO:0016887">
    <property type="term" value="F:ATP hydrolysis activity"/>
    <property type="evidence" value="ECO:0007669"/>
    <property type="project" value="InterPro"/>
</dbReference>
<keyword evidence="1" id="KW-0547">Nucleotide-binding</keyword>
<dbReference type="PANTHER" id="PTHR43038">
    <property type="entry name" value="ATP-BINDING CASSETTE, SUB-FAMILY H, MEMBER 1"/>
    <property type="match status" value="1"/>
</dbReference>